<evidence type="ECO:0000313" key="6">
    <source>
        <dbReference type="Proteomes" id="UP000095454"/>
    </source>
</evidence>
<dbReference type="PANTHER" id="PTHR43630">
    <property type="entry name" value="POLY-BETA-1,6-N-ACETYL-D-GLUCOSAMINE SYNTHASE"/>
    <property type="match status" value="1"/>
</dbReference>
<evidence type="ECO:0000256" key="3">
    <source>
        <dbReference type="ARBA" id="ARBA00022679"/>
    </source>
</evidence>
<comment type="similarity">
    <text evidence="1">Belongs to the glycosyltransferase 2 family.</text>
</comment>
<protein>
    <submittedName>
        <fullName evidence="5">Poly-beta-1,6-N-acetyl-D-glucosamine synthase</fullName>
        <ecNumber evidence="5">2.4.1.-</ecNumber>
    </submittedName>
</protein>
<dbReference type="PANTHER" id="PTHR43630:SF1">
    <property type="entry name" value="POLY-BETA-1,6-N-ACETYL-D-GLUCOSAMINE SYNTHASE"/>
    <property type="match status" value="1"/>
</dbReference>
<feature type="transmembrane region" description="Helical" evidence="4">
    <location>
        <begin position="385"/>
        <end position="408"/>
    </location>
</feature>
<dbReference type="GO" id="GO:0016757">
    <property type="term" value="F:glycosyltransferase activity"/>
    <property type="evidence" value="ECO:0007669"/>
    <property type="project" value="UniProtKB-KW"/>
</dbReference>
<evidence type="ECO:0000256" key="1">
    <source>
        <dbReference type="ARBA" id="ARBA00006739"/>
    </source>
</evidence>
<feature type="transmembrane region" description="Helical" evidence="4">
    <location>
        <begin position="12"/>
        <end position="38"/>
    </location>
</feature>
<dbReference type="SUPFAM" id="SSF53448">
    <property type="entry name" value="Nucleotide-diphospho-sugar transferases"/>
    <property type="match status" value="1"/>
</dbReference>
<evidence type="ECO:0000256" key="4">
    <source>
        <dbReference type="SAM" id="Phobius"/>
    </source>
</evidence>
<dbReference type="AlphaFoldDB" id="A0A174JMH3"/>
<dbReference type="InterPro" id="IPR029044">
    <property type="entry name" value="Nucleotide-diphossugar_trans"/>
</dbReference>
<keyword evidence="4" id="KW-0812">Transmembrane</keyword>
<dbReference type="Gene3D" id="3.90.550.10">
    <property type="entry name" value="Spore Coat Polysaccharide Biosynthesis Protein SpsA, Chain A"/>
    <property type="match status" value="1"/>
</dbReference>
<evidence type="ECO:0000256" key="2">
    <source>
        <dbReference type="ARBA" id="ARBA00022676"/>
    </source>
</evidence>
<reference evidence="5 6" key="1">
    <citation type="submission" date="2015-09" db="EMBL/GenBank/DDBJ databases">
        <authorList>
            <consortium name="Pathogen Informatics"/>
        </authorList>
    </citation>
    <scope>NUCLEOTIDE SEQUENCE [LARGE SCALE GENOMIC DNA]</scope>
    <source>
        <strain evidence="5 6">2789STDY5834902</strain>
    </source>
</reference>
<accession>A0A174JMH3</accession>
<sequence length="431" mass="49027">MLAFLQTNTPIVIFNQIVVTLLTVCFLYQVVFFVIGALRGEVAPPKAKKLHRYAFFIAAHNEEAVIANLVRSIKDQDYPSELIEVFVVADACADNTAQLAREAGAIVYERNDLARKGKSWVMDFGFDRILNEYPDTFEGYFIFDADNVIARDYVSKMNDAFDQGFHVVTSYRNSKNFGSSWISAANATWYLREARFLNNARNICKTSCAVSGSGYLISASVIEGMHGWQFHTLTEDIQFTTFCAIHGIRIGYAPAEFFDEQPVTFKASWKQRMRWTKGFYQVFFTYGKHLVKSTFRYHRFAAYDMFMTIAPGMLLSLISMLANATFLIVGGLSHGFLATEVEMQACAASLIMTFAMMYQTFFILALLTTIFEYKHIHCAQKWRLVTNLFTFPIFMFSYIPITVAALFLKVDWVPTQHAVSVTLDEVMQGAK</sequence>
<dbReference type="EMBL" id="CZAQ01000009">
    <property type="protein sequence ID" value="CUO98259.1"/>
    <property type="molecule type" value="Genomic_DNA"/>
</dbReference>
<feature type="transmembrane region" description="Helical" evidence="4">
    <location>
        <begin position="349"/>
        <end position="373"/>
    </location>
</feature>
<keyword evidence="3 5" id="KW-0808">Transferase</keyword>
<name>A0A174JMH3_9ACTN</name>
<keyword evidence="4" id="KW-0472">Membrane</keyword>
<evidence type="ECO:0000313" key="5">
    <source>
        <dbReference type="EMBL" id="CUO98259.1"/>
    </source>
</evidence>
<dbReference type="CDD" id="cd06438">
    <property type="entry name" value="EpsO_like"/>
    <property type="match status" value="1"/>
</dbReference>
<feature type="transmembrane region" description="Helical" evidence="4">
    <location>
        <begin position="305"/>
        <end position="329"/>
    </location>
</feature>
<dbReference type="RefSeq" id="WP_055251090.1">
    <property type="nucleotide sequence ID" value="NZ_CABIXX010000009.1"/>
</dbReference>
<keyword evidence="2 5" id="KW-0328">Glycosyltransferase</keyword>
<proteinExistence type="inferred from homology"/>
<keyword evidence="4" id="KW-1133">Transmembrane helix</keyword>
<dbReference type="Pfam" id="PF13641">
    <property type="entry name" value="Glyco_tranf_2_3"/>
    <property type="match status" value="1"/>
</dbReference>
<organism evidence="5 6">
    <name type="scientific">Collinsella aerofaciens</name>
    <dbReference type="NCBI Taxonomy" id="74426"/>
    <lineage>
        <taxon>Bacteria</taxon>
        <taxon>Bacillati</taxon>
        <taxon>Actinomycetota</taxon>
        <taxon>Coriobacteriia</taxon>
        <taxon>Coriobacteriales</taxon>
        <taxon>Coriobacteriaceae</taxon>
        <taxon>Collinsella</taxon>
    </lineage>
</organism>
<dbReference type="EC" id="2.4.1.-" evidence="5"/>
<gene>
    <name evidence="5" type="primary">icaA</name>
    <name evidence="5" type="ORF">ERS852514_00707</name>
</gene>
<dbReference type="Proteomes" id="UP000095454">
    <property type="component" value="Unassembled WGS sequence"/>
</dbReference>